<evidence type="ECO:0000313" key="2">
    <source>
        <dbReference type="Proteomes" id="UP000244855"/>
    </source>
</evidence>
<evidence type="ECO:0000313" key="1">
    <source>
        <dbReference type="EMBL" id="PVH99609.1"/>
    </source>
</evidence>
<protein>
    <submittedName>
        <fullName evidence="1">Uncharacterized protein</fullName>
    </submittedName>
</protein>
<accession>A0A2V1DQM4</accession>
<keyword evidence="2" id="KW-1185">Reference proteome</keyword>
<dbReference type="AlphaFoldDB" id="A0A2V1DQM4"/>
<name>A0A2V1DQM4_9PLEO</name>
<sequence length="123" mass="13697">MCSQHTFRASASISGRPNNVWRIASEKGGQGLKIGRAMRGIAVACAIRPHSPISFHQGCFRRRIYPSSIRPHVCHLHKDAYVPTPSRGCLFACERTVDLQQTSGNLPLFRCRQSYAGSDQQRS</sequence>
<organism evidence="1 2">
    <name type="scientific">Periconia macrospinosa</name>
    <dbReference type="NCBI Taxonomy" id="97972"/>
    <lineage>
        <taxon>Eukaryota</taxon>
        <taxon>Fungi</taxon>
        <taxon>Dikarya</taxon>
        <taxon>Ascomycota</taxon>
        <taxon>Pezizomycotina</taxon>
        <taxon>Dothideomycetes</taxon>
        <taxon>Pleosporomycetidae</taxon>
        <taxon>Pleosporales</taxon>
        <taxon>Massarineae</taxon>
        <taxon>Periconiaceae</taxon>
        <taxon>Periconia</taxon>
    </lineage>
</organism>
<dbReference type="EMBL" id="KZ805389">
    <property type="protein sequence ID" value="PVH99609.1"/>
    <property type="molecule type" value="Genomic_DNA"/>
</dbReference>
<reference evidence="1 2" key="1">
    <citation type="journal article" date="2018" name="Sci. Rep.">
        <title>Comparative genomics provides insights into the lifestyle and reveals functional heterogeneity of dark septate endophytic fungi.</title>
        <authorList>
            <person name="Knapp D.G."/>
            <person name="Nemeth J.B."/>
            <person name="Barry K."/>
            <person name="Hainaut M."/>
            <person name="Henrissat B."/>
            <person name="Johnson J."/>
            <person name="Kuo A."/>
            <person name="Lim J.H.P."/>
            <person name="Lipzen A."/>
            <person name="Nolan M."/>
            <person name="Ohm R.A."/>
            <person name="Tamas L."/>
            <person name="Grigoriev I.V."/>
            <person name="Spatafora J.W."/>
            <person name="Nagy L.G."/>
            <person name="Kovacs G.M."/>
        </authorList>
    </citation>
    <scope>NUCLEOTIDE SEQUENCE [LARGE SCALE GENOMIC DNA]</scope>
    <source>
        <strain evidence="1 2">DSE2036</strain>
    </source>
</reference>
<dbReference type="Proteomes" id="UP000244855">
    <property type="component" value="Unassembled WGS sequence"/>
</dbReference>
<proteinExistence type="predicted"/>
<gene>
    <name evidence="1" type="ORF">DM02DRAFT_429189</name>
</gene>